<accession>A0A815SD91</accession>
<dbReference type="EMBL" id="CAJNOE010002696">
    <property type="protein sequence ID" value="CAF1490592.1"/>
    <property type="molecule type" value="Genomic_DNA"/>
</dbReference>
<evidence type="ECO:0000313" key="3">
    <source>
        <dbReference type="Proteomes" id="UP000663860"/>
    </source>
</evidence>
<proteinExistence type="predicted"/>
<evidence type="ECO:0000256" key="1">
    <source>
        <dbReference type="SAM" id="MobiDB-lite"/>
    </source>
</evidence>
<comment type="caution">
    <text evidence="2">The sequence shown here is derived from an EMBL/GenBank/DDBJ whole genome shotgun (WGS) entry which is preliminary data.</text>
</comment>
<name>A0A815SD91_9BILA</name>
<sequence>MPPAQVADSYINEGFDDTAQKTDSHPQKEHIIEMRDGDTLQVQMSVDGARTLAALSPRITVTFHNVSKVINVPAKMIDPSSKERFIERKLLD</sequence>
<dbReference type="AlphaFoldDB" id="A0A815SD91"/>
<organism evidence="2 3">
    <name type="scientific">Adineta steineri</name>
    <dbReference type="NCBI Taxonomy" id="433720"/>
    <lineage>
        <taxon>Eukaryota</taxon>
        <taxon>Metazoa</taxon>
        <taxon>Spiralia</taxon>
        <taxon>Gnathifera</taxon>
        <taxon>Rotifera</taxon>
        <taxon>Eurotatoria</taxon>
        <taxon>Bdelloidea</taxon>
        <taxon>Adinetida</taxon>
        <taxon>Adinetidae</taxon>
        <taxon>Adineta</taxon>
    </lineage>
</organism>
<gene>
    <name evidence="2" type="ORF">IZO911_LOCUS44463</name>
</gene>
<dbReference type="Proteomes" id="UP000663860">
    <property type="component" value="Unassembled WGS sequence"/>
</dbReference>
<reference evidence="2" key="1">
    <citation type="submission" date="2021-02" db="EMBL/GenBank/DDBJ databases">
        <authorList>
            <person name="Nowell W R."/>
        </authorList>
    </citation>
    <scope>NUCLEOTIDE SEQUENCE</scope>
</reference>
<evidence type="ECO:0000313" key="2">
    <source>
        <dbReference type="EMBL" id="CAF1490592.1"/>
    </source>
</evidence>
<protein>
    <submittedName>
        <fullName evidence="2">Uncharacterized protein</fullName>
    </submittedName>
</protein>
<feature type="non-terminal residue" evidence="2">
    <location>
        <position position="92"/>
    </location>
</feature>
<feature type="region of interest" description="Disordered" evidence="1">
    <location>
        <begin position="1"/>
        <end position="25"/>
    </location>
</feature>